<dbReference type="Proteomes" id="UP000019109">
    <property type="component" value="Unassembled WGS sequence"/>
</dbReference>
<dbReference type="OrthoDB" id="2085906at2"/>
<organism evidence="2 3">
    <name type="scientific">Acetivibrio straminisolvens JCM 21531</name>
    <dbReference type="NCBI Taxonomy" id="1294263"/>
    <lineage>
        <taxon>Bacteria</taxon>
        <taxon>Bacillati</taxon>
        <taxon>Bacillota</taxon>
        <taxon>Clostridia</taxon>
        <taxon>Eubacteriales</taxon>
        <taxon>Oscillospiraceae</taxon>
        <taxon>Acetivibrio</taxon>
    </lineage>
</organism>
<feature type="transmembrane region" description="Helical" evidence="1">
    <location>
        <begin position="12"/>
        <end position="32"/>
    </location>
</feature>
<evidence type="ECO:0008006" key="4">
    <source>
        <dbReference type="Google" id="ProtNLM"/>
    </source>
</evidence>
<dbReference type="AlphaFoldDB" id="W4V575"/>
<reference evidence="2" key="1">
    <citation type="journal article" date="2014" name="Genome Announc.">
        <title>Draft Genome Sequence of Clostridium straminisolvens Strain JCM 21531T, Isolated from a Cellulose-Degrading Bacterial Community.</title>
        <authorList>
            <person name="Yuki M."/>
            <person name="Oshima K."/>
            <person name="Suda W."/>
            <person name="Sakamoto M."/>
            <person name="Kitamura K."/>
            <person name="Iida T."/>
            <person name="Hattori M."/>
            <person name="Ohkuma M."/>
        </authorList>
    </citation>
    <scope>NUCLEOTIDE SEQUENCE [LARGE SCALE GENOMIC DNA]</scope>
    <source>
        <strain evidence="2">JCM 21531</strain>
    </source>
</reference>
<gene>
    <name evidence="2" type="ORF">JCM21531_2048</name>
</gene>
<protein>
    <recommendedName>
        <fullName evidence="4">DUF948 domain-containing protein</fullName>
    </recommendedName>
</protein>
<dbReference type="InterPro" id="IPR009293">
    <property type="entry name" value="UPF0478"/>
</dbReference>
<keyword evidence="3" id="KW-1185">Reference proteome</keyword>
<proteinExistence type="predicted"/>
<sequence length="127" mass="13825">MSVTISYDLANFIMYTLGAVLIIVAIVTLLNVNKLIKRLDKIMEKNEDNINKTVDTIPEIAKNVNEVTMGVKQGVDKVGEAIDAVETSVCDSILSVVEGAEGLFDFVSIAGEVIKALLKRFPVGKRK</sequence>
<keyword evidence="1" id="KW-0812">Transmembrane</keyword>
<dbReference type="EMBL" id="BAVR01000021">
    <property type="protein sequence ID" value="GAE88595.1"/>
    <property type="molecule type" value="Genomic_DNA"/>
</dbReference>
<name>W4V575_9FIRM</name>
<comment type="caution">
    <text evidence="2">The sequence shown here is derived from an EMBL/GenBank/DDBJ whole genome shotgun (WGS) entry which is preliminary data.</text>
</comment>
<keyword evidence="1" id="KW-1133">Transmembrane helix</keyword>
<keyword evidence="1" id="KW-0472">Membrane</keyword>
<accession>W4V575</accession>
<dbReference type="RefSeq" id="WP_038288731.1">
    <property type="nucleotide sequence ID" value="NZ_BAVR01000021.1"/>
</dbReference>
<evidence type="ECO:0000256" key="1">
    <source>
        <dbReference type="SAM" id="Phobius"/>
    </source>
</evidence>
<dbReference type="Pfam" id="PF06103">
    <property type="entry name" value="DUF948"/>
    <property type="match status" value="1"/>
</dbReference>
<evidence type="ECO:0000313" key="2">
    <source>
        <dbReference type="EMBL" id="GAE88595.1"/>
    </source>
</evidence>
<evidence type="ECO:0000313" key="3">
    <source>
        <dbReference type="Proteomes" id="UP000019109"/>
    </source>
</evidence>